<sequence length="497" mass="53466">MALKLSLLLQAVDRISAPVRRVRDSVQRMGDGVERAARKVNRAGGSVDRLGGKVQALRAKMLGMLVAANRAAGPNGIDLFGRAMDKAGFAAGRLLRYVGGAALGLAKWGAAAGAGATGFALFDMFKTAGEFEQIEIALTGLMGSSGAAKKSMAWISKFAAETPYELQDVAQAFRRLKLYGIDPVDGSLRTLGDATSGTAVPLEMGVEALGDAMRFEFERLKEFGITARQEGDKVTLSYVKNGKEISQATQKTALGIKGLVLEQMSQLYGGGMKAQSRTFFGLLSNLKDKWTQFQLAVADAGVFDKVKGRLEEILARVETMASDGRLQAWAERIGDKLERAFDWGYKFVTETDWQAVADGMQAIVSVLGTIIAFIGRAASAWSRWQADVQRKQLENIRDGWFSSSEDRAAAVRGLQELDARQNGTPRRRPASRPKPGSWLDNMSKPISPRAAMPRAKVPGSPSASADKVQVGGKATLVVDVRGQATARMDGQCRAVRG</sequence>
<accession>A0A2V3VDY5</accession>
<evidence type="ECO:0000259" key="2">
    <source>
        <dbReference type="Pfam" id="PF20155"/>
    </source>
</evidence>
<proteinExistence type="predicted"/>
<dbReference type="AlphaFoldDB" id="A0A2V3VDY5"/>
<feature type="region of interest" description="Disordered" evidence="1">
    <location>
        <begin position="417"/>
        <end position="470"/>
    </location>
</feature>
<protein>
    <recommendedName>
        <fullName evidence="2">Tape measure protein N-terminal domain-containing protein</fullName>
    </recommendedName>
</protein>
<gene>
    <name evidence="3" type="ORF">C7451_10150</name>
</gene>
<dbReference type="EMBL" id="QJJM01000001">
    <property type="protein sequence ID" value="PXW78988.1"/>
    <property type="molecule type" value="Genomic_DNA"/>
</dbReference>
<dbReference type="PANTHER" id="PTHR38812:SF2">
    <property type="entry name" value="MU-LIKE PROPHAGE FLUMU PROTEIN GP42"/>
    <property type="match status" value="1"/>
</dbReference>
<reference evidence="3 4" key="1">
    <citation type="submission" date="2018-05" db="EMBL/GenBank/DDBJ databases">
        <title>Genomic Encyclopedia of Type Strains, Phase IV (KMG-IV): sequencing the most valuable type-strain genomes for metagenomic binning, comparative biology and taxonomic classification.</title>
        <authorList>
            <person name="Goeker M."/>
        </authorList>
    </citation>
    <scope>NUCLEOTIDE SEQUENCE [LARGE SCALE GENOMIC DNA]</scope>
    <source>
        <strain evidence="3 4">DSM 3183</strain>
    </source>
</reference>
<name>A0A2V3VDY5_9SPHN</name>
<keyword evidence="4" id="KW-1185">Reference proteome</keyword>
<feature type="domain" description="Tape measure protein N-terminal" evidence="2">
    <location>
        <begin position="124"/>
        <end position="294"/>
    </location>
</feature>
<evidence type="ECO:0000313" key="3">
    <source>
        <dbReference type="EMBL" id="PXW78988.1"/>
    </source>
</evidence>
<dbReference type="InterPro" id="IPR013491">
    <property type="entry name" value="Tape_meas_N"/>
</dbReference>
<comment type="caution">
    <text evidence="3">The sequence shown here is derived from an EMBL/GenBank/DDBJ whole genome shotgun (WGS) entry which is preliminary data.</text>
</comment>
<evidence type="ECO:0000256" key="1">
    <source>
        <dbReference type="SAM" id="MobiDB-lite"/>
    </source>
</evidence>
<dbReference type="InterPro" id="IPR053058">
    <property type="entry name" value="Mulikevirus_tape_measure"/>
</dbReference>
<dbReference type="PANTHER" id="PTHR38812">
    <property type="entry name" value="MU-LIKE PROPHAGE FLUMU PROTEIN GP42"/>
    <property type="match status" value="1"/>
</dbReference>
<organism evidence="3 4">
    <name type="scientific">Blastomonas natatoria</name>
    <dbReference type="NCBI Taxonomy" id="34015"/>
    <lineage>
        <taxon>Bacteria</taxon>
        <taxon>Pseudomonadati</taxon>
        <taxon>Pseudomonadota</taxon>
        <taxon>Alphaproteobacteria</taxon>
        <taxon>Sphingomonadales</taxon>
        <taxon>Sphingomonadaceae</taxon>
        <taxon>Blastomonas</taxon>
    </lineage>
</organism>
<dbReference type="Pfam" id="PF20155">
    <property type="entry name" value="TMP_3"/>
    <property type="match status" value="1"/>
</dbReference>
<evidence type="ECO:0000313" key="4">
    <source>
        <dbReference type="Proteomes" id="UP000248014"/>
    </source>
</evidence>
<dbReference type="Proteomes" id="UP000248014">
    <property type="component" value="Unassembled WGS sequence"/>
</dbReference>